<name>A0A0C7QZ71_PARSO</name>
<feature type="transmembrane region" description="Helical" evidence="8">
    <location>
        <begin position="106"/>
        <end position="125"/>
    </location>
</feature>
<evidence type="ECO:0000256" key="7">
    <source>
        <dbReference type="PIRSR" id="PIRSR604254-1"/>
    </source>
</evidence>
<sequence>MGGYLREPVSGFTHLAGAVLSFIGLLALVIKTTINSPTIVNLTAVIIFGVSMILLYSASATYHLVVSSDKVIKFLRKLDHSMIFILIAGSYTPFCLIALNGGHGSMLFGLISAIAVAGVLFKMFWFNCPRWLSTSIYIVMGWISIFIIGPLSKAISPEGVFYLALGGVFYTIGGIIYGLKPKCLNFKYLSFHDIFHIFVMLGSLTHFYCVFNYVI</sequence>
<dbReference type="OrthoDB" id="9813689at2"/>
<reference evidence="9 10" key="1">
    <citation type="submission" date="2015-01" db="EMBL/GenBank/DDBJ databases">
        <authorList>
            <person name="Aslett A.Martin."/>
            <person name="De Silva Nishadi"/>
        </authorList>
    </citation>
    <scope>NUCLEOTIDE SEQUENCE [LARGE SCALE GENOMIC DNA]</scope>
    <source>
        <strain evidence="9 10">R28058</strain>
    </source>
</reference>
<proteinExistence type="inferred from homology"/>
<evidence type="ECO:0000256" key="1">
    <source>
        <dbReference type="ARBA" id="ARBA00004651"/>
    </source>
</evidence>
<dbReference type="RefSeq" id="WP_055338009.1">
    <property type="nucleotide sequence ID" value="NZ_CDNI01000024.1"/>
</dbReference>
<keyword evidence="5 8" id="KW-1133">Transmembrane helix</keyword>
<keyword evidence="6 8" id="KW-0472">Membrane</keyword>
<dbReference type="PANTHER" id="PTHR20855">
    <property type="entry name" value="ADIPOR/PROGESTIN RECEPTOR-RELATED"/>
    <property type="match status" value="1"/>
</dbReference>
<dbReference type="Pfam" id="PF03006">
    <property type="entry name" value="HlyIII"/>
    <property type="match status" value="1"/>
</dbReference>
<evidence type="ECO:0000256" key="2">
    <source>
        <dbReference type="ARBA" id="ARBA00008488"/>
    </source>
</evidence>
<gene>
    <name evidence="9" type="primary">yqfA</name>
    <name evidence="9" type="ORF">R28058_30361</name>
</gene>
<dbReference type="AlphaFoldDB" id="A0A0C7QZ71"/>
<dbReference type="EMBL" id="CEKZ01000024">
    <property type="protein sequence ID" value="CEQ05319.1"/>
    <property type="molecule type" value="Genomic_DNA"/>
</dbReference>
<feature type="transmembrane region" description="Helical" evidence="8">
    <location>
        <begin position="131"/>
        <end position="148"/>
    </location>
</feature>
<evidence type="ECO:0000256" key="8">
    <source>
        <dbReference type="SAM" id="Phobius"/>
    </source>
</evidence>
<evidence type="ECO:0000256" key="4">
    <source>
        <dbReference type="ARBA" id="ARBA00022692"/>
    </source>
</evidence>
<evidence type="ECO:0000256" key="5">
    <source>
        <dbReference type="ARBA" id="ARBA00022989"/>
    </source>
</evidence>
<dbReference type="PANTHER" id="PTHR20855:SF3">
    <property type="entry name" value="LD03007P"/>
    <property type="match status" value="1"/>
</dbReference>
<evidence type="ECO:0000256" key="6">
    <source>
        <dbReference type="ARBA" id="ARBA00023136"/>
    </source>
</evidence>
<keyword evidence="4 8" id="KW-0812">Transmembrane</keyword>
<feature type="transmembrane region" description="Helical" evidence="8">
    <location>
        <begin position="42"/>
        <end position="62"/>
    </location>
</feature>
<feature type="transmembrane region" description="Helical" evidence="8">
    <location>
        <begin position="82"/>
        <end position="99"/>
    </location>
</feature>
<comment type="subcellular location">
    <subcellularLocation>
        <location evidence="1">Cell membrane</location>
        <topology evidence="1">Multi-pass membrane protein</topology>
    </subcellularLocation>
</comment>
<feature type="binding site" evidence="7">
    <location>
        <position position="196"/>
    </location>
    <ligand>
        <name>Zn(2+)</name>
        <dbReference type="ChEBI" id="CHEBI:29105"/>
    </ligand>
</feature>
<dbReference type="GO" id="GO:0140911">
    <property type="term" value="F:pore-forming activity"/>
    <property type="evidence" value="ECO:0007669"/>
    <property type="project" value="InterPro"/>
</dbReference>
<dbReference type="InterPro" id="IPR004254">
    <property type="entry name" value="AdipoR/HlyIII-related"/>
</dbReference>
<evidence type="ECO:0000256" key="3">
    <source>
        <dbReference type="ARBA" id="ARBA00022475"/>
    </source>
</evidence>
<feature type="transmembrane region" description="Helical" evidence="8">
    <location>
        <begin position="160"/>
        <end position="179"/>
    </location>
</feature>
<feature type="binding site" evidence="7">
    <location>
        <position position="192"/>
    </location>
    <ligand>
        <name>Zn(2+)</name>
        <dbReference type="ChEBI" id="CHEBI:29105"/>
    </ligand>
</feature>
<evidence type="ECO:0000313" key="10">
    <source>
        <dbReference type="Proteomes" id="UP000049127"/>
    </source>
</evidence>
<dbReference type="InterPro" id="IPR005744">
    <property type="entry name" value="Hy-lIII"/>
</dbReference>
<organism evidence="9 10">
    <name type="scientific">Paraclostridium sordellii</name>
    <name type="common">Clostridium sordellii</name>
    <dbReference type="NCBI Taxonomy" id="1505"/>
    <lineage>
        <taxon>Bacteria</taxon>
        <taxon>Bacillati</taxon>
        <taxon>Bacillota</taxon>
        <taxon>Clostridia</taxon>
        <taxon>Peptostreptococcales</taxon>
        <taxon>Peptostreptococcaceae</taxon>
        <taxon>Paraclostridium</taxon>
    </lineage>
</organism>
<dbReference type="GO" id="GO:0046872">
    <property type="term" value="F:metal ion binding"/>
    <property type="evidence" value="ECO:0007669"/>
    <property type="project" value="UniProtKB-KW"/>
</dbReference>
<feature type="transmembrane region" description="Helical" evidence="8">
    <location>
        <begin position="12"/>
        <end position="30"/>
    </location>
</feature>
<keyword evidence="7" id="KW-0479">Metal-binding</keyword>
<keyword evidence="3" id="KW-1003">Cell membrane</keyword>
<protein>
    <submittedName>
        <fullName evidence="9">Hemolysin-3</fullName>
    </submittedName>
</protein>
<feature type="transmembrane region" description="Helical" evidence="8">
    <location>
        <begin position="194"/>
        <end position="214"/>
    </location>
</feature>
<dbReference type="GO" id="GO:0005886">
    <property type="term" value="C:plasma membrane"/>
    <property type="evidence" value="ECO:0007669"/>
    <property type="project" value="UniProtKB-SubCell"/>
</dbReference>
<dbReference type="NCBIfam" id="TIGR01065">
    <property type="entry name" value="hlyIII"/>
    <property type="match status" value="1"/>
</dbReference>
<comment type="similarity">
    <text evidence="2">Belongs to the UPF0073 (Hly-III) family.</text>
</comment>
<feature type="binding site" evidence="7">
    <location>
        <position position="63"/>
    </location>
    <ligand>
        <name>Zn(2+)</name>
        <dbReference type="ChEBI" id="CHEBI:29105"/>
    </ligand>
</feature>
<accession>A0A0C7QZ71</accession>
<evidence type="ECO:0000313" key="9">
    <source>
        <dbReference type="EMBL" id="CEQ05319.1"/>
    </source>
</evidence>
<dbReference type="Proteomes" id="UP000049127">
    <property type="component" value="Unassembled WGS sequence"/>
</dbReference>
<keyword evidence="7" id="KW-0862">Zinc</keyword>